<proteinExistence type="predicted"/>
<organism evidence="2 3">
    <name type="scientific">Durusdinium trenchii</name>
    <dbReference type="NCBI Taxonomy" id="1381693"/>
    <lineage>
        <taxon>Eukaryota</taxon>
        <taxon>Sar</taxon>
        <taxon>Alveolata</taxon>
        <taxon>Dinophyceae</taxon>
        <taxon>Suessiales</taxon>
        <taxon>Symbiodiniaceae</taxon>
        <taxon>Durusdinium</taxon>
    </lineage>
</organism>
<gene>
    <name evidence="2" type="ORF">SCF082_LOCUS41680</name>
</gene>
<keyword evidence="1" id="KW-0732">Signal</keyword>
<dbReference type="Gene3D" id="3.40.390.10">
    <property type="entry name" value="Collagenase (Catalytic Domain)"/>
    <property type="match status" value="2"/>
</dbReference>
<accession>A0ABP0QJ68</accession>
<evidence type="ECO:0000256" key="1">
    <source>
        <dbReference type="SAM" id="SignalP"/>
    </source>
</evidence>
<comment type="caution">
    <text evidence="2">The sequence shown here is derived from an EMBL/GenBank/DDBJ whole genome shotgun (WGS) entry which is preliminary data.</text>
</comment>
<sequence length="692" mass="76709">MPMFFGLLCLVFALLSGAEELLLDDECGVAAESCSLDALQRRARAQAEDLTLLCSRAASICRSGDDGAGKLQLSQLRTLLAVANSTLQAFSSETGLQLTPSLPCEALCEASARLLQQRGVKLPPAPDVGCYQNVQGEDVCDVDLSAETIRGRFNLDEEDEMGDNGGVERKRLTKHRPVRWQNPFQYNFQTEVQTYTSELALRILYMFHVYPRAFNTFQAAKDAQPSDWHDRLAWFNLMARVFIVNAIRNLRLHKTQHELAKWFGRAALGENLEDTRRELLRVLNSAVHVMDSAEFIYNTSECDENTFAFVFPSGSNGVPDLVDTFRKNQKGQYVVYVCPLTVYAEKLGLLPDAVQTMVHESTHHEFAYSDDVYMCARSHYLWLSVDGLINLNGSACSGSLKPRFSVGGLSCNVPGREILRLSNWTRQPFAVGMYKHSECPANMANLKTVEDCRQAALMLGVDFIKEESTEDFPNGCYHIDVGPFQGVYFNTGPGSPSESAKMLCATLPTKVASNGTCPDKYAIRRPGHGCELAMPFEILKPNATKCPDQMVHVVKVSQCLEAGDIFELNYGGHIASKEKPYGCFKDLDTQRMTFNILYGTPHPKASLVCRQPFSFDVLDHRLMYSMTVLRFAQDGDAALFSIADTTFSPSDCEMAYGKSNCKALAKQDPAKALLNADSFGYYVIDAGAPSLS</sequence>
<name>A0ABP0QJ68_9DINO</name>
<feature type="chain" id="PRO_5045589145" evidence="1">
    <location>
        <begin position="19"/>
        <end position="692"/>
    </location>
</feature>
<evidence type="ECO:0000313" key="3">
    <source>
        <dbReference type="Proteomes" id="UP001642464"/>
    </source>
</evidence>
<feature type="signal peptide" evidence="1">
    <location>
        <begin position="1"/>
        <end position="18"/>
    </location>
</feature>
<dbReference type="InterPro" id="IPR024079">
    <property type="entry name" value="MetalloPept_cat_dom_sf"/>
</dbReference>
<dbReference type="Proteomes" id="UP001642464">
    <property type="component" value="Unassembled WGS sequence"/>
</dbReference>
<protein>
    <submittedName>
        <fullName evidence="2">Uncharacterized protein</fullName>
    </submittedName>
</protein>
<reference evidence="2 3" key="1">
    <citation type="submission" date="2024-02" db="EMBL/GenBank/DDBJ databases">
        <authorList>
            <person name="Chen Y."/>
            <person name="Shah S."/>
            <person name="Dougan E. K."/>
            <person name="Thang M."/>
            <person name="Chan C."/>
        </authorList>
    </citation>
    <scope>NUCLEOTIDE SEQUENCE [LARGE SCALE GENOMIC DNA]</scope>
</reference>
<dbReference type="EMBL" id="CAXAMM010039682">
    <property type="protein sequence ID" value="CAK9088274.1"/>
    <property type="molecule type" value="Genomic_DNA"/>
</dbReference>
<keyword evidence="3" id="KW-1185">Reference proteome</keyword>
<evidence type="ECO:0000313" key="2">
    <source>
        <dbReference type="EMBL" id="CAK9088274.1"/>
    </source>
</evidence>